<evidence type="ECO:0000313" key="3">
    <source>
        <dbReference type="Proteomes" id="UP001497516"/>
    </source>
</evidence>
<reference evidence="2 3" key="1">
    <citation type="submission" date="2024-04" db="EMBL/GenBank/DDBJ databases">
        <authorList>
            <person name="Fracassetti M."/>
        </authorList>
    </citation>
    <scope>NUCLEOTIDE SEQUENCE [LARGE SCALE GENOMIC DNA]</scope>
</reference>
<name>A0AAV2DCQ2_9ROSI</name>
<protein>
    <submittedName>
        <fullName evidence="2">Uncharacterized protein</fullName>
    </submittedName>
</protein>
<proteinExistence type="predicted"/>
<sequence>MDYGTRGLPQIHRSNPKTRPPTTSERSRGRRCNNKPQRREGGTGCGSITGSYTREKRNACHLLPADAIFSDGKLSLLATAADSSALSTNRRNGCCRRGNDETCSTANPTTASPYVLLSCSSPAKMISNVASILELIFGNSRSSFVVEEVVRKRLRSDESG</sequence>
<organism evidence="2 3">
    <name type="scientific">Linum trigynum</name>
    <dbReference type="NCBI Taxonomy" id="586398"/>
    <lineage>
        <taxon>Eukaryota</taxon>
        <taxon>Viridiplantae</taxon>
        <taxon>Streptophyta</taxon>
        <taxon>Embryophyta</taxon>
        <taxon>Tracheophyta</taxon>
        <taxon>Spermatophyta</taxon>
        <taxon>Magnoliopsida</taxon>
        <taxon>eudicotyledons</taxon>
        <taxon>Gunneridae</taxon>
        <taxon>Pentapetalae</taxon>
        <taxon>rosids</taxon>
        <taxon>fabids</taxon>
        <taxon>Malpighiales</taxon>
        <taxon>Linaceae</taxon>
        <taxon>Linum</taxon>
    </lineage>
</organism>
<feature type="region of interest" description="Disordered" evidence="1">
    <location>
        <begin position="1"/>
        <end position="49"/>
    </location>
</feature>
<dbReference type="EMBL" id="OZ034815">
    <property type="protein sequence ID" value="CAL1371207.1"/>
    <property type="molecule type" value="Genomic_DNA"/>
</dbReference>
<accession>A0AAV2DCQ2</accession>
<gene>
    <name evidence="2" type="ORF">LTRI10_LOCUS13284</name>
</gene>
<dbReference type="Proteomes" id="UP001497516">
    <property type="component" value="Chromosome 2"/>
</dbReference>
<evidence type="ECO:0000256" key="1">
    <source>
        <dbReference type="SAM" id="MobiDB-lite"/>
    </source>
</evidence>
<evidence type="ECO:0000313" key="2">
    <source>
        <dbReference type="EMBL" id="CAL1371207.1"/>
    </source>
</evidence>
<keyword evidence="3" id="KW-1185">Reference proteome</keyword>
<dbReference type="AlphaFoldDB" id="A0AAV2DCQ2"/>